<name>H8GIK8_METAL</name>
<organism evidence="2 3">
    <name type="scientific">Methylomicrobium album BG8</name>
    <dbReference type="NCBI Taxonomy" id="686340"/>
    <lineage>
        <taxon>Bacteria</taxon>
        <taxon>Pseudomonadati</taxon>
        <taxon>Pseudomonadota</taxon>
        <taxon>Gammaproteobacteria</taxon>
        <taxon>Methylococcales</taxon>
        <taxon>Methylococcaceae</taxon>
        <taxon>Methylomicrobium</taxon>
    </lineage>
</organism>
<dbReference type="Gene3D" id="2.40.50.180">
    <property type="entry name" value="CheA-289, Domain 4"/>
    <property type="match status" value="1"/>
</dbReference>
<keyword evidence="3" id="KW-1185">Reference proteome</keyword>
<dbReference type="Gene3D" id="3.30.450.20">
    <property type="entry name" value="PAS domain"/>
    <property type="match status" value="1"/>
</dbReference>
<sequence>MLSEVERFETFSPYIRSVAQCKEILRELNGTWGLISSIAEISCPKEAASILPAMEATKQGFGDLEKKLTHQLVSEEINKTCLELNSKAQVSIDILVRNLYERTADIGFLATNADICDFVLNAVKGEDADTGSINRLLDEYGSKYTVYDDIIVLDTQGRILARLDREAAPVEQAVSDPLVHRTLNSTADYVETFGKTGLRPDTDRVLIYSKRIADPANGAVLGILCLSFRFDNEMEGIFRSLQKKGDKAVILLLNADSKVIATSDFDHVPIGRPIEAVPEGREFGIIDFAGREYLSVTHRGRPYQSYAGQEWYGHAMIPLQSAFGASAADKEINAEILRHGDALSTELSSLIAGAAEGINQFLHRVIWNGQIMAANEHGHLLSLKAILRQIRSMGARTAQALADSSSKLHITMITAELRNAESIARLMIDIMDRNLYERSNDCRWWALTSEIRRLLSEGRLGDKDKRKMTDILIYINKLYTVYTRLFIYDIKGMIVAESNLHHDPVEAVDRPVNAAYAQETFYLRSPQEYRVSPFEETWLYGDEPTYVYNAAIRHFDDPNKIVGGIGIVFDSAREFKQMLEDCLPEKPGVFGLFVERPGGRILASTGASPYQNGETLEILQEFSELQTGSGKSRIVLHDKKYYAVGCYSSRGYREFKTTGDYRNDVAAFVFIPIGEEKIEAAVTDQREVIIYPQEPVIGETVDLATFYIGSKVYAFRASDVLEAVEATRINRLPGVEHYIVGSILYYDNLGEGGNDKFPIIVVDGKILTGTPPTDPENPENIKGIIVVVRTATGVIGLLVDDIDAIPTFEKRQIQPVDELLRGDGGYVKSLVNLCDHNASGQMLVVLDQNLILSSVRKR</sequence>
<dbReference type="STRING" id="686340.Metal_1229"/>
<evidence type="ECO:0000259" key="1">
    <source>
        <dbReference type="PROSITE" id="PS50851"/>
    </source>
</evidence>
<dbReference type="Gene3D" id="2.30.30.40">
    <property type="entry name" value="SH3 Domains"/>
    <property type="match status" value="1"/>
</dbReference>
<evidence type="ECO:0000313" key="3">
    <source>
        <dbReference type="Proteomes" id="UP000005090"/>
    </source>
</evidence>
<proteinExistence type="predicted"/>
<dbReference type="Pfam" id="PF01584">
    <property type="entry name" value="CheW"/>
    <property type="match status" value="1"/>
</dbReference>
<dbReference type="EMBL" id="CM001475">
    <property type="protein sequence ID" value="EIC29035.1"/>
    <property type="molecule type" value="Genomic_DNA"/>
</dbReference>
<dbReference type="SMART" id="SM00260">
    <property type="entry name" value="CheW"/>
    <property type="match status" value="1"/>
</dbReference>
<protein>
    <submittedName>
        <fullName evidence="2">Chemotaxis signal transduction protein</fullName>
    </submittedName>
</protein>
<dbReference type="AlphaFoldDB" id="H8GIK8"/>
<dbReference type="GO" id="GO:0006935">
    <property type="term" value="P:chemotaxis"/>
    <property type="evidence" value="ECO:0007669"/>
    <property type="project" value="InterPro"/>
</dbReference>
<reference evidence="2 3" key="1">
    <citation type="journal article" date="2013" name="Genome Announc.">
        <title>Genome Sequence of the Obligate Gammaproteobacterial Methanotroph Methylomicrobium album Strain BG8.</title>
        <authorList>
            <person name="Kits K.D."/>
            <person name="Kalyuzhnaya M.G."/>
            <person name="Klotz M.G."/>
            <person name="Jetten M.S."/>
            <person name="Op den Camp H.J."/>
            <person name="Vuilleumier S."/>
            <person name="Bringel F."/>
            <person name="Dispirito A.A."/>
            <person name="Murrell J.C."/>
            <person name="Bruce D."/>
            <person name="Cheng J.F."/>
            <person name="Copeland A."/>
            <person name="Goodwin L."/>
            <person name="Hauser L."/>
            <person name="Lajus A."/>
            <person name="Land M.L."/>
            <person name="Lapidus A."/>
            <person name="Lucas S."/>
            <person name="Medigue C."/>
            <person name="Pitluck S."/>
            <person name="Woyke T."/>
            <person name="Zeytun A."/>
            <person name="Stein L.Y."/>
        </authorList>
    </citation>
    <scope>NUCLEOTIDE SEQUENCE [LARGE SCALE GENOMIC DNA]</scope>
    <source>
        <strain evidence="2 3">BG8</strain>
    </source>
</reference>
<dbReference type="SUPFAM" id="SSF50341">
    <property type="entry name" value="CheW-like"/>
    <property type="match status" value="1"/>
</dbReference>
<dbReference type="PROSITE" id="PS50851">
    <property type="entry name" value="CHEW"/>
    <property type="match status" value="1"/>
</dbReference>
<dbReference type="RefSeq" id="WP_005370598.1">
    <property type="nucleotide sequence ID" value="NZ_CM001475.1"/>
</dbReference>
<feature type="domain" description="CheW-like" evidence="1">
    <location>
        <begin position="700"/>
        <end position="857"/>
    </location>
</feature>
<dbReference type="HOGENOM" id="CLU_015621_0_0_6"/>
<dbReference type="eggNOG" id="COG0835">
    <property type="taxonomic scope" value="Bacteria"/>
</dbReference>
<evidence type="ECO:0000313" key="2">
    <source>
        <dbReference type="EMBL" id="EIC29035.1"/>
    </source>
</evidence>
<dbReference type="InterPro" id="IPR036061">
    <property type="entry name" value="CheW-like_dom_sf"/>
</dbReference>
<dbReference type="GO" id="GO:0007165">
    <property type="term" value="P:signal transduction"/>
    <property type="evidence" value="ECO:0007669"/>
    <property type="project" value="InterPro"/>
</dbReference>
<dbReference type="InterPro" id="IPR002545">
    <property type="entry name" value="CheW-lke_dom"/>
</dbReference>
<accession>H8GIK8</accession>
<dbReference type="Proteomes" id="UP000005090">
    <property type="component" value="Chromosome"/>
</dbReference>
<gene>
    <name evidence="2" type="ORF">Metal_1229</name>
</gene>